<keyword evidence="1" id="KW-0805">Transcription regulation</keyword>
<dbReference type="Pfam" id="PF21943">
    <property type="entry name" value="TetR_C_46"/>
    <property type="match status" value="1"/>
</dbReference>
<name>A0ABU3PSJ8_9ACTN</name>
<dbReference type="PROSITE" id="PS50977">
    <property type="entry name" value="HTH_TETR_2"/>
    <property type="match status" value="1"/>
</dbReference>
<evidence type="ECO:0000313" key="7">
    <source>
        <dbReference type="EMBL" id="MDT9592201.1"/>
    </source>
</evidence>
<sequence length="226" mass="24213">MTVPSPPARSRLEAEARREQILLAAQRLFAERPFESVSTKDIAVASGTTRTNIYHHFPTKRDLFLEVIERFGRGPADGTGADGAGQPDDGVLLGDGQATPVAGPGPDGSVEEHVATVLGRWLDLVDHNRQMFITMLHASSSTDPQVSGVLVASMQAWESRLARIVGLDPDDPAHHAMVRAYQSSVSAATAAWLDDGELDKEQVRRFLTEGLLAVARAAGVSGSPLR</sequence>
<dbReference type="Gene3D" id="1.10.357.10">
    <property type="entry name" value="Tetracycline Repressor, domain 2"/>
    <property type="match status" value="1"/>
</dbReference>
<dbReference type="EMBL" id="JAVYII010000001">
    <property type="protein sequence ID" value="MDT9592201.1"/>
    <property type="molecule type" value="Genomic_DNA"/>
</dbReference>
<dbReference type="Proteomes" id="UP001268542">
    <property type="component" value="Unassembled WGS sequence"/>
</dbReference>
<dbReference type="InterPro" id="IPR009057">
    <property type="entry name" value="Homeodomain-like_sf"/>
</dbReference>
<protein>
    <submittedName>
        <fullName evidence="7">TetR/AcrR family transcriptional regulator</fullName>
    </submittedName>
</protein>
<dbReference type="Pfam" id="PF00440">
    <property type="entry name" value="TetR_N"/>
    <property type="match status" value="1"/>
</dbReference>
<dbReference type="PANTHER" id="PTHR30055:SF226">
    <property type="entry name" value="HTH-TYPE TRANSCRIPTIONAL REGULATOR PKSA"/>
    <property type="match status" value="1"/>
</dbReference>
<evidence type="ECO:0000256" key="3">
    <source>
        <dbReference type="ARBA" id="ARBA00023163"/>
    </source>
</evidence>
<dbReference type="InterPro" id="IPR050109">
    <property type="entry name" value="HTH-type_TetR-like_transc_reg"/>
</dbReference>
<evidence type="ECO:0000256" key="2">
    <source>
        <dbReference type="ARBA" id="ARBA00023125"/>
    </source>
</evidence>
<comment type="caution">
    <text evidence="7">The sequence shown here is derived from an EMBL/GenBank/DDBJ whole genome shotgun (WGS) entry which is preliminary data.</text>
</comment>
<dbReference type="InterPro" id="IPR001647">
    <property type="entry name" value="HTH_TetR"/>
</dbReference>
<evidence type="ECO:0000256" key="4">
    <source>
        <dbReference type="PROSITE-ProRule" id="PRU00335"/>
    </source>
</evidence>
<dbReference type="SUPFAM" id="SSF46689">
    <property type="entry name" value="Homeodomain-like"/>
    <property type="match status" value="1"/>
</dbReference>
<evidence type="ECO:0000256" key="5">
    <source>
        <dbReference type="SAM" id="MobiDB-lite"/>
    </source>
</evidence>
<feature type="region of interest" description="Disordered" evidence="5">
    <location>
        <begin position="75"/>
        <end position="109"/>
    </location>
</feature>
<gene>
    <name evidence="7" type="ORF">RDV89_03935</name>
</gene>
<accession>A0ABU3PSJ8</accession>
<keyword evidence="2 4" id="KW-0238">DNA-binding</keyword>
<dbReference type="RefSeq" id="WP_315731456.1">
    <property type="nucleotide sequence ID" value="NZ_JAVYII010000001.1"/>
</dbReference>
<feature type="domain" description="HTH tetR-type" evidence="6">
    <location>
        <begin position="15"/>
        <end position="75"/>
    </location>
</feature>
<dbReference type="PANTHER" id="PTHR30055">
    <property type="entry name" value="HTH-TYPE TRANSCRIPTIONAL REGULATOR RUTR"/>
    <property type="match status" value="1"/>
</dbReference>
<dbReference type="InterPro" id="IPR054129">
    <property type="entry name" value="DesT_TetR_C"/>
</dbReference>
<keyword evidence="3" id="KW-0804">Transcription</keyword>
<reference evidence="7 8" key="1">
    <citation type="submission" date="2023-08" db="EMBL/GenBank/DDBJ databases">
        <title>Nocardioides seae sp. nov., a bacterium isolated from a soil.</title>
        <authorList>
            <person name="Wang X."/>
        </authorList>
    </citation>
    <scope>NUCLEOTIDE SEQUENCE [LARGE SCALE GENOMIC DNA]</scope>
    <source>
        <strain evidence="7 8">YZH12</strain>
    </source>
</reference>
<organism evidence="7 8">
    <name type="scientific">Nocardioides imazamoxiresistens</name>
    <dbReference type="NCBI Taxonomy" id="3231893"/>
    <lineage>
        <taxon>Bacteria</taxon>
        <taxon>Bacillati</taxon>
        <taxon>Actinomycetota</taxon>
        <taxon>Actinomycetes</taxon>
        <taxon>Propionibacteriales</taxon>
        <taxon>Nocardioidaceae</taxon>
        <taxon>Nocardioides</taxon>
    </lineage>
</organism>
<feature type="DNA-binding region" description="H-T-H motif" evidence="4">
    <location>
        <begin position="38"/>
        <end position="57"/>
    </location>
</feature>
<dbReference type="PRINTS" id="PR00455">
    <property type="entry name" value="HTHTETR"/>
</dbReference>
<proteinExistence type="predicted"/>
<evidence type="ECO:0000259" key="6">
    <source>
        <dbReference type="PROSITE" id="PS50977"/>
    </source>
</evidence>
<evidence type="ECO:0000256" key="1">
    <source>
        <dbReference type="ARBA" id="ARBA00023015"/>
    </source>
</evidence>
<evidence type="ECO:0000313" key="8">
    <source>
        <dbReference type="Proteomes" id="UP001268542"/>
    </source>
</evidence>
<keyword evidence="8" id="KW-1185">Reference proteome</keyword>